<dbReference type="AlphaFoldDB" id="A0A4R0YTX5"/>
<protein>
    <recommendedName>
        <fullName evidence="2">protein-tyrosine-phosphatase</fullName>
        <ecNumber evidence="2">3.1.3.48</ecNumber>
    </recommendedName>
</protein>
<feature type="domain" description="Phosphotyrosine protein phosphatase I" evidence="6">
    <location>
        <begin position="4"/>
        <end position="151"/>
    </location>
</feature>
<feature type="active site" description="Nucleophile" evidence="5">
    <location>
        <position position="10"/>
    </location>
</feature>
<evidence type="ECO:0000256" key="3">
    <source>
        <dbReference type="ARBA" id="ARBA00022801"/>
    </source>
</evidence>
<dbReference type="EMBL" id="SJTG01000001">
    <property type="protein sequence ID" value="TCI12855.1"/>
    <property type="molecule type" value="Genomic_DNA"/>
</dbReference>
<dbReference type="PANTHER" id="PTHR11717:SF7">
    <property type="entry name" value="LOW MOLECULAR WEIGHT PHOSPHOTYROSINE PROTEIN PHOSPHATASE"/>
    <property type="match status" value="1"/>
</dbReference>
<accession>A0A4R0YTX5</accession>
<dbReference type="InterPro" id="IPR023485">
    <property type="entry name" value="Ptyr_pPase"/>
</dbReference>
<keyword evidence="3" id="KW-0378">Hydrolase</keyword>
<dbReference type="Pfam" id="PF01451">
    <property type="entry name" value="LMWPc"/>
    <property type="match status" value="1"/>
</dbReference>
<sequence>MSAPRLLFLCLGNICRSPLVEAVARQRMAEAGLDVEVASRGTGNWHAGNPADARMCEVAHVAGIDLSPHRARQLSRADGNHFDLVFAMDEDNLREGQAIVDAVRRDNVVLYLPWAGVSEPREFPDPYYGGLESFTRCVALAERSVQGLIERLKRDGLV</sequence>
<name>A0A4R0YTX5_9GAMM</name>
<evidence type="ECO:0000256" key="4">
    <source>
        <dbReference type="ARBA" id="ARBA00022912"/>
    </source>
</evidence>
<evidence type="ECO:0000313" key="7">
    <source>
        <dbReference type="EMBL" id="TCI12855.1"/>
    </source>
</evidence>
<dbReference type="PRINTS" id="PR00719">
    <property type="entry name" value="LMWPTPASE"/>
</dbReference>
<evidence type="ECO:0000256" key="5">
    <source>
        <dbReference type="PIRSR" id="PIRSR617867-1"/>
    </source>
</evidence>
<feature type="active site" evidence="5">
    <location>
        <position position="16"/>
    </location>
</feature>
<keyword evidence="8" id="KW-1185">Reference proteome</keyword>
<evidence type="ECO:0000256" key="2">
    <source>
        <dbReference type="ARBA" id="ARBA00013064"/>
    </source>
</evidence>
<dbReference type="EC" id="3.1.3.48" evidence="2"/>
<dbReference type="PANTHER" id="PTHR11717">
    <property type="entry name" value="LOW MOLECULAR WEIGHT PROTEIN TYROSINE PHOSPHATASE"/>
    <property type="match status" value="1"/>
</dbReference>
<gene>
    <name evidence="7" type="ORF">EZM97_05895</name>
</gene>
<comment type="caution">
    <text evidence="7">The sequence shown here is derived from an EMBL/GenBank/DDBJ whole genome shotgun (WGS) entry which is preliminary data.</text>
</comment>
<dbReference type="SUPFAM" id="SSF52788">
    <property type="entry name" value="Phosphotyrosine protein phosphatases I"/>
    <property type="match status" value="1"/>
</dbReference>
<dbReference type="InterPro" id="IPR017867">
    <property type="entry name" value="Tyr_phospatase_low_mol_wt"/>
</dbReference>
<feature type="active site" description="Proton donor" evidence="5">
    <location>
        <position position="125"/>
    </location>
</feature>
<dbReference type="CDD" id="cd16343">
    <property type="entry name" value="LMWPTP"/>
    <property type="match status" value="1"/>
</dbReference>
<dbReference type="InterPro" id="IPR036196">
    <property type="entry name" value="Ptyr_pPase_sf"/>
</dbReference>
<dbReference type="SMART" id="SM00226">
    <property type="entry name" value="LMWPc"/>
    <property type="match status" value="1"/>
</dbReference>
<dbReference type="InterPro" id="IPR050438">
    <property type="entry name" value="LMW_PTPase"/>
</dbReference>
<evidence type="ECO:0000259" key="6">
    <source>
        <dbReference type="SMART" id="SM00226"/>
    </source>
</evidence>
<keyword evidence="4" id="KW-0904">Protein phosphatase</keyword>
<dbReference type="Proteomes" id="UP000291822">
    <property type="component" value="Unassembled WGS sequence"/>
</dbReference>
<dbReference type="Gene3D" id="3.40.50.2300">
    <property type="match status" value="1"/>
</dbReference>
<evidence type="ECO:0000313" key="8">
    <source>
        <dbReference type="Proteomes" id="UP000291822"/>
    </source>
</evidence>
<dbReference type="RefSeq" id="WP_131150366.1">
    <property type="nucleotide sequence ID" value="NZ_SJTG01000001.1"/>
</dbReference>
<proteinExistence type="inferred from homology"/>
<reference evidence="7 8" key="1">
    <citation type="submission" date="2019-02" db="EMBL/GenBank/DDBJ databases">
        <title>Dyella amyloliquefaciens sp. nov., isolated from forest soil.</title>
        <authorList>
            <person name="Gao Z.-H."/>
            <person name="Qiu L.-H."/>
        </authorList>
    </citation>
    <scope>NUCLEOTIDE SEQUENCE [LARGE SCALE GENOMIC DNA]</scope>
    <source>
        <strain evidence="7 8">KACC 12747</strain>
    </source>
</reference>
<dbReference type="GO" id="GO:0004725">
    <property type="term" value="F:protein tyrosine phosphatase activity"/>
    <property type="evidence" value="ECO:0007669"/>
    <property type="project" value="UniProtKB-EC"/>
</dbReference>
<organism evidence="7 8">
    <name type="scientific">Dyella soli</name>
    <dbReference type="NCBI Taxonomy" id="522319"/>
    <lineage>
        <taxon>Bacteria</taxon>
        <taxon>Pseudomonadati</taxon>
        <taxon>Pseudomonadota</taxon>
        <taxon>Gammaproteobacteria</taxon>
        <taxon>Lysobacterales</taxon>
        <taxon>Rhodanobacteraceae</taxon>
        <taxon>Dyella</taxon>
    </lineage>
</organism>
<comment type="similarity">
    <text evidence="1">Belongs to the low molecular weight phosphotyrosine protein phosphatase family.</text>
</comment>
<evidence type="ECO:0000256" key="1">
    <source>
        <dbReference type="ARBA" id="ARBA00011063"/>
    </source>
</evidence>